<gene>
    <name evidence="2" type="ORF">LRS13_24355</name>
</gene>
<evidence type="ECO:0000256" key="1">
    <source>
        <dbReference type="SAM" id="MobiDB-lite"/>
    </source>
</evidence>
<dbReference type="RefSeq" id="WP_353864260.1">
    <property type="nucleotide sequence ID" value="NZ_CP088295.1"/>
</dbReference>
<reference evidence="3" key="1">
    <citation type="submission" date="2021-11" db="EMBL/GenBank/DDBJ databases">
        <title>Cultivation dependent microbiological survey of springs from the worlds oldest radium mine currently devoted to the extraction of radon-saturated water.</title>
        <authorList>
            <person name="Kapinusova G."/>
            <person name="Smrhova T."/>
            <person name="Strejcek M."/>
            <person name="Suman J."/>
            <person name="Jani K."/>
            <person name="Pajer P."/>
            <person name="Uhlik O."/>
        </authorList>
    </citation>
    <scope>NUCLEOTIDE SEQUENCE [LARGE SCALE GENOMIC DNA]</scope>
    <source>
        <strain evidence="3">J379</strain>
    </source>
</reference>
<accession>A0ABY5PH20</accession>
<feature type="region of interest" description="Disordered" evidence="1">
    <location>
        <begin position="121"/>
        <end position="145"/>
    </location>
</feature>
<dbReference type="Proteomes" id="UP001058860">
    <property type="component" value="Chromosome"/>
</dbReference>
<organism evidence="2 3">
    <name type="scientific">Svornostia abyssi</name>
    <dbReference type="NCBI Taxonomy" id="2898438"/>
    <lineage>
        <taxon>Bacteria</taxon>
        <taxon>Bacillati</taxon>
        <taxon>Actinomycetota</taxon>
        <taxon>Thermoleophilia</taxon>
        <taxon>Solirubrobacterales</taxon>
        <taxon>Baekduiaceae</taxon>
        <taxon>Svornostia</taxon>
    </lineage>
</organism>
<evidence type="ECO:0000313" key="2">
    <source>
        <dbReference type="EMBL" id="UUY03755.1"/>
    </source>
</evidence>
<name>A0ABY5PH20_9ACTN</name>
<keyword evidence="3" id="KW-1185">Reference proteome</keyword>
<dbReference type="EMBL" id="CP088295">
    <property type="protein sequence ID" value="UUY03755.1"/>
    <property type="molecule type" value="Genomic_DNA"/>
</dbReference>
<sequence length="145" mass="15994">MTTKAAFTEQEWDLVRGAPPAAGMLVITASHGGMMRETVEMAKVYAEARQQHGESEFLDELVASKPKSERVKAHSPEELKERTLQRLGEAVATVSAKATPAEVDDYRRFITTLTERVAKRHKEDDVEVSEAEQQAIDDVRAALGG</sequence>
<protein>
    <submittedName>
        <fullName evidence="2">Uncharacterized protein</fullName>
    </submittedName>
</protein>
<proteinExistence type="predicted"/>
<evidence type="ECO:0000313" key="3">
    <source>
        <dbReference type="Proteomes" id="UP001058860"/>
    </source>
</evidence>